<gene>
    <name evidence="2" type="ORF">DBRI1063_LOCUS21363</name>
</gene>
<dbReference type="SUPFAM" id="SSF82199">
    <property type="entry name" value="SET domain"/>
    <property type="match status" value="1"/>
</dbReference>
<feature type="region of interest" description="Disordered" evidence="1">
    <location>
        <begin position="1"/>
        <end position="23"/>
    </location>
</feature>
<evidence type="ECO:0000313" key="2">
    <source>
        <dbReference type="EMBL" id="CAD9350261.1"/>
    </source>
</evidence>
<reference evidence="2" key="1">
    <citation type="submission" date="2021-01" db="EMBL/GenBank/DDBJ databases">
        <authorList>
            <person name="Corre E."/>
            <person name="Pelletier E."/>
            <person name="Niang G."/>
            <person name="Scheremetjew M."/>
            <person name="Finn R."/>
            <person name="Kale V."/>
            <person name="Holt S."/>
            <person name="Cochrane G."/>
            <person name="Meng A."/>
            <person name="Brown T."/>
            <person name="Cohen L."/>
        </authorList>
    </citation>
    <scope>NUCLEOTIDE SEQUENCE</scope>
    <source>
        <strain evidence="2">Pop2</strain>
    </source>
</reference>
<dbReference type="InterPro" id="IPR046341">
    <property type="entry name" value="SET_dom_sf"/>
</dbReference>
<name>A0A7S1ZVX9_9STRA</name>
<proteinExistence type="predicted"/>
<dbReference type="Gene3D" id="3.90.1410.10">
    <property type="entry name" value="set domain protein methyltransferase, domain 1"/>
    <property type="match status" value="1"/>
</dbReference>
<dbReference type="AlphaFoldDB" id="A0A7S1ZVX9"/>
<dbReference type="EMBL" id="HBGN01033058">
    <property type="protein sequence ID" value="CAD9350261.1"/>
    <property type="molecule type" value="Transcribed_RNA"/>
</dbReference>
<evidence type="ECO:0008006" key="3">
    <source>
        <dbReference type="Google" id="ProtNLM"/>
    </source>
</evidence>
<protein>
    <recommendedName>
        <fullName evidence="3">SET domain-containing protein</fullName>
    </recommendedName>
</protein>
<feature type="compositionally biased region" description="Basic and acidic residues" evidence="1">
    <location>
        <begin position="1"/>
        <end position="21"/>
    </location>
</feature>
<evidence type="ECO:0000256" key="1">
    <source>
        <dbReference type="SAM" id="MobiDB-lite"/>
    </source>
</evidence>
<accession>A0A7S1ZVX9</accession>
<sequence>MTVAEEKVGADETEAAEKSEADGSTEITAKEMYKAEQHLIYKEGDKEKSNDMICHYYLIYKMLLEYEKGQESPWYVWLNSMPQYYSNAASITSFCFKYLPALIRTLAMEERSVLEKNHLAVMNTPCLSNEMKRNSALWIFAHQSFYMRAFEANDGSGDLRIVPMGDYFNHGSEAAVSFTYDEEGNYWAQTIHDVPAGSPL</sequence>
<organism evidence="2">
    <name type="scientific">Ditylum brightwellii</name>
    <dbReference type="NCBI Taxonomy" id="49249"/>
    <lineage>
        <taxon>Eukaryota</taxon>
        <taxon>Sar</taxon>
        <taxon>Stramenopiles</taxon>
        <taxon>Ochrophyta</taxon>
        <taxon>Bacillariophyta</taxon>
        <taxon>Mediophyceae</taxon>
        <taxon>Lithodesmiophycidae</taxon>
        <taxon>Lithodesmiales</taxon>
        <taxon>Lithodesmiaceae</taxon>
        <taxon>Ditylum</taxon>
    </lineage>
</organism>